<dbReference type="EMBL" id="KN847332">
    <property type="protein sequence ID" value="KIW48241.1"/>
    <property type="molecule type" value="Genomic_DNA"/>
</dbReference>
<dbReference type="PANTHER" id="PTHR43861">
    <property type="entry name" value="TRANS-ACONITATE 2-METHYLTRANSFERASE-RELATED"/>
    <property type="match status" value="1"/>
</dbReference>
<gene>
    <name evidence="2" type="ORF">PV06_00848</name>
</gene>
<dbReference type="InterPro" id="IPR029063">
    <property type="entry name" value="SAM-dependent_MTases_sf"/>
</dbReference>
<dbReference type="AlphaFoldDB" id="A0A0D2B7M6"/>
<dbReference type="Gene3D" id="3.40.50.150">
    <property type="entry name" value="Vaccinia Virus protein VP39"/>
    <property type="match status" value="1"/>
</dbReference>
<dbReference type="HOGENOM" id="CLU_037990_1_2_1"/>
<dbReference type="Pfam" id="PF13489">
    <property type="entry name" value="Methyltransf_23"/>
    <property type="match status" value="1"/>
</dbReference>
<dbReference type="RefSeq" id="XP_016268457.1">
    <property type="nucleotide sequence ID" value="XM_016401404.1"/>
</dbReference>
<dbReference type="VEuPathDB" id="FungiDB:PV06_00848"/>
<dbReference type="GO" id="GO:0016740">
    <property type="term" value="F:transferase activity"/>
    <property type="evidence" value="ECO:0007669"/>
    <property type="project" value="UniProtKB-KW"/>
</dbReference>
<dbReference type="PANTHER" id="PTHR43861:SF3">
    <property type="entry name" value="PUTATIVE (AFU_ORTHOLOGUE AFUA_2G14390)-RELATED"/>
    <property type="match status" value="1"/>
</dbReference>
<dbReference type="GeneID" id="27352922"/>
<reference evidence="2 3" key="1">
    <citation type="submission" date="2015-01" db="EMBL/GenBank/DDBJ databases">
        <title>The Genome Sequence of Exophiala oligosperma CBS72588.</title>
        <authorList>
            <consortium name="The Broad Institute Genomics Platform"/>
            <person name="Cuomo C."/>
            <person name="de Hoog S."/>
            <person name="Gorbushina A."/>
            <person name="Stielow B."/>
            <person name="Teixiera M."/>
            <person name="Abouelleil A."/>
            <person name="Chapman S.B."/>
            <person name="Priest M."/>
            <person name="Young S.K."/>
            <person name="Wortman J."/>
            <person name="Nusbaum C."/>
            <person name="Birren B."/>
        </authorList>
    </citation>
    <scope>NUCLEOTIDE SEQUENCE [LARGE SCALE GENOMIC DNA]</scope>
    <source>
        <strain evidence="2 3">CBS 72588</strain>
    </source>
</reference>
<protein>
    <recommendedName>
        <fullName evidence="4">S-adenosyl-L-methionine-dependent methyltransferase</fullName>
    </recommendedName>
</protein>
<proteinExistence type="predicted"/>
<name>A0A0D2B7M6_9EURO</name>
<evidence type="ECO:0008006" key="4">
    <source>
        <dbReference type="Google" id="ProtNLM"/>
    </source>
</evidence>
<keyword evidence="1" id="KW-0808">Transferase</keyword>
<sequence length="264" mass="28637">MASAASSLKAASGNDRFNDEAAKWDSNPFVHEASKHALKAIVAKFPALRQPPGETGLDVLEIGCGTGLLSSIMAPYAKRIVAVDAAPGMIDVLKAKLQKPDAPRNITPVAVLLEDPEDKSLPPQDEREPDGRRLKFDLITSHLVLHHIPDLKGVLTTMLGCLKSNGWVALTDFEDYGPEAKAFHAQAKMGGVERHGTNADAMEKLMNEVGFVNVRVVRAWSMDKSVEKYEGEFGSAGKPTQPGQGEIRSFPFVLCMGEKKYCQP</sequence>
<dbReference type="STRING" id="215243.A0A0D2B7M6"/>
<dbReference type="Proteomes" id="UP000053342">
    <property type="component" value="Unassembled WGS sequence"/>
</dbReference>
<dbReference type="OrthoDB" id="66144at2759"/>
<keyword evidence="3" id="KW-1185">Reference proteome</keyword>
<organism evidence="2 3">
    <name type="scientific">Exophiala oligosperma</name>
    <dbReference type="NCBI Taxonomy" id="215243"/>
    <lineage>
        <taxon>Eukaryota</taxon>
        <taxon>Fungi</taxon>
        <taxon>Dikarya</taxon>
        <taxon>Ascomycota</taxon>
        <taxon>Pezizomycotina</taxon>
        <taxon>Eurotiomycetes</taxon>
        <taxon>Chaetothyriomycetidae</taxon>
        <taxon>Chaetothyriales</taxon>
        <taxon>Herpotrichiellaceae</taxon>
        <taxon>Exophiala</taxon>
    </lineage>
</organism>
<dbReference type="CDD" id="cd02440">
    <property type="entry name" value="AdoMet_MTases"/>
    <property type="match status" value="1"/>
</dbReference>
<evidence type="ECO:0000313" key="2">
    <source>
        <dbReference type="EMBL" id="KIW48241.1"/>
    </source>
</evidence>
<dbReference type="SUPFAM" id="SSF53335">
    <property type="entry name" value="S-adenosyl-L-methionine-dependent methyltransferases"/>
    <property type="match status" value="1"/>
</dbReference>
<accession>A0A0D2B7M6</accession>
<evidence type="ECO:0000313" key="3">
    <source>
        <dbReference type="Proteomes" id="UP000053342"/>
    </source>
</evidence>
<evidence type="ECO:0000256" key="1">
    <source>
        <dbReference type="ARBA" id="ARBA00022679"/>
    </source>
</evidence>